<protein>
    <submittedName>
        <fullName evidence="3">Uncharacterized protein</fullName>
    </submittedName>
</protein>
<feature type="repeat" description="ANK" evidence="1">
    <location>
        <begin position="39"/>
        <end position="61"/>
    </location>
</feature>
<feature type="compositionally biased region" description="Polar residues" evidence="2">
    <location>
        <begin position="435"/>
        <end position="445"/>
    </location>
</feature>
<name>A0ABY9CUW4_VITVI</name>
<dbReference type="EMBL" id="CP126658">
    <property type="protein sequence ID" value="WJZ98485.1"/>
    <property type="molecule type" value="Genomic_DNA"/>
</dbReference>
<proteinExistence type="predicted"/>
<gene>
    <name evidence="3" type="ORF">VitviT2T_017001</name>
</gene>
<dbReference type="Gene3D" id="1.25.40.20">
    <property type="entry name" value="Ankyrin repeat-containing domain"/>
    <property type="match status" value="2"/>
</dbReference>
<reference evidence="3 4" key="1">
    <citation type="journal article" date="2023" name="Hortic Res">
        <title>The complete reference genome for grapevine (Vitis vinifera L.) genetics and breeding.</title>
        <authorList>
            <person name="Shi X."/>
            <person name="Cao S."/>
            <person name="Wang X."/>
            <person name="Huang S."/>
            <person name="Wang Y."/>
            <person name="Liu Z."/>
            <person name="Liu W."/>
            <person name="Leng X."/>
            <person name="Peng Y."/>
            <person name="Wang N."/>
            <person name="Wang Y."/>
            <person name="Ma Z."/>
            <person name="Xu X."/>
            <person name="Zhang F."/>
            <person name="Xue H."/>
            <person name="Zhong H."/>
            <person name="Wang Y."/>
            <person name="Zhang K."/>
            <person name="Velt A."/>
            <person name="Avia K."/>
            <person name="Holtgrawe D."/>
            <person name="Grimplet J."/>
            <person name="Matus J.T."/>
            <person name="Ware D."/>
            <person name="Wu X."/>
            <person name="Wang H."/>
            <person name="Liu C."/>
            <person name="Fang Y."/>
            <person name="Rustenholz C."/>
            <person name="Cheng Z."/>
            <person name="Xiao H."/>
            <person name="Zhou Y."/>
        </authorList>
    </citation>
    <scope>NUCLEOTIDE SEQUENCE [LARGE SCALE GENOMIC DNA]</scope>
    <source>
        <strain evidence="4">cv. Pinot noir / PN40024</strain>
        <tissue evidence="3">Leaf</tissue>
    </source>
</reference>
<evidence type="ECO:0000256" key="1">
    <source>
        <dbReference type="PROSITE-ProRule" id="PRU00023"/>
    </source>
</evidence>
<dbReference type="PROSITE" id="PS50088">
    <property type="entry name" value="ANK_REPEAT"/>
    <property type="match status" value="2"/>
</dbReference>
<evidence type="ECO:0000313" key="4">
    <source>
        <dbReference type="Proteomes" id="UP001227230"/>
    </source>
</evidence>
<dbReference type="PROSITE" id="PS50297">
    <property type="entry name" value="ANK_REP_REGION"/>
    <property type="match status" value="2"/>
</dbReference>
<dbReference type="PANTHER" id="PTHR24121">
    <property type="entry name" value="NO MECHANORECEPTOR POTENTIAL C, ISOFORM D-RELATED"/>
    <property type="match status" value="1"/>
</dbReference>
<dbReference type="SUPFAM" id="SSF48403">
    <property type="entry name" value="Ankyrin repeat"/>
    <property type="match status" value="1"/>
</dbReference>
<evidence type="ECO:0000313" key="3">
    <source>
        <dbReference type="EMBL" id="WJZ98485.1"/>
    </source>
</evidence>
<dbReference type="InterPro" id="IPR002110">
    <property type="entry name" value="Ankyrin_rpt"/>
</dbReference>
<sequence length="465" mass="52547">MAKTSQKELFDMVMKKEWTEVVKMYKQNLGIHTAKITSSGDTALHIAVSEGSVDMVEQLIKVLDSKGRKEALKIQNEHGNTPLHLAAAMGNRAMCKRIIEVDESLVDQRNEDSHTPLFLTALHGKKVAFVFLLKICEQREITRYYRGKSGETILHCAINGEYFELAILILERHEELVTYMNERGMSPLHLLASKPQIFRSCTYFTWLERIIYSCITVKMLLPEQDQIMNQIGQESRKIESPNVQQFPSNYSTCCDFLNRIYHVLLVFYGWVSNSRATGENAKNSGSMRDAENPNGDNAKRHGQAGLEGNTKELPQGAENPKRDQHEGQCACISGAENPKRDQHEGEGPQKFPPNYRTCFELMKLVYKLTLVILGLGYSDIQKIKDVKKKHVWSVHILEKMLKSTKIYQYDAAGRSGSSESQEEETSVTKALESPNGETNQNTIEAKNNGLDKTDKTGISLLELVV</sequence>
<organism evidence="3 4">
    <name type="scientific">Vitis vinifera</name>
    <name type="common">Grape</name>
    <dbReference type="NCBI Taxonomy" id="29760"/>
    <lineage>
        <taxon>Eukaryota</taxon>
        <taxon>Viridiplantae</taxon>
        <taxon>Streptophyta</taxon>
        <taxon>Embryophyta</taxon>
        <taxon>Tracheophyta</taxon>
        <taxon>Spermatophyta</taxon>
        <taxon>Magnoliopsida</taxon>
        <taxon>eudicotyledons</taxon>
        <taxon>Gunneridae</taxon>
        <taxon>Pentapetalae</taxon>
        <taxon>rosids</taxon>
        <taxon>Vitales</taxon>
        <taxon>Vitaceae</taxon>
        <taxon>Viteae</taxon>
        <taxon>Vitis</taxon>
    </lineage>
</organism>
<feature type="region of interest" description="Disordered" evidence="2">
    <location>
        <begin position="278"/>
        <end position="326"/>
    </location>
</feature>
<dbReference type="SMART" id="SM00248">
    <property type="entry name" value="ANK"/>
    <property type="match status" value="4"/>
</dbReference>
<dbReference type="PANTHER" id="PTHR24121:SF15">
    <property type="entry name" value="ANKYRIN REPEAT PROTEIN"/>
    <property type="match status" value="1"/>
</dbReference>
<dbReference type="InterPro" id="IPR036770">
    <property type="entry name" value="Ankyrin_rpt-contain_sf"/>
</dbReference>
<feature type="repeat" description="ANK" evidence="1">
    <location>
        <begin position="78"/>
        <end position="100"/>
    </location>
</feature>
<evidence type="ECO:0000256" key="2">
    <source>
        <dbReference type="SAM" id="MobiDB-lite"/>
    </source>
</evidence>
<dbReference type="Pfam" id="PF12796">
    <property type="entry name" value="Ank_2"/>
    <property type="match status" value="1"/>
</dbReference>
<dbReference type="Proteomes" id="UP001227230">
    <property type="component" value="Chromosome 11"/>
</dbReference>
<keyword evidence="4" id="KW-1185">Reference proteome</keyword>
<keyword evidence="1" id="KW-0040">ANK repeat</keyword>
<feature type="region of interest" description="Disordered" evidence="2">
    <location>
        <begin position="413"/>
        <end position="450"/>
    </location>
</feature>
<accession>A0ABY9CUW4</accession>